<protein>
    <submittedName>
        <fullName evidence="2">Uncharacterized protein</fullName>
    </submittedName>
</protein>
<accession>A0A1A6A8G5</accession>
<dbReference type="AlphaFoldDB" id="A0A1A6A8G5"/>
<dbReference type="EMBL" id="CP144533">
    <property type="protein sequence ID" value="WWC61475.1"/>
    <property type="molecule type" value="Genomic_DNA"/>
</dbReference>
<dbReference type="EMBL" id="KI894030">
    <property type="protein sequence ID" value="OBR86354.1"/>
    <property type="molecule type" value="Genomic_DNA"/>
</dbReference>
<feature type="region of interest" description="Disordered" evidence="1">
    <location>
        <begin position="246"/>
        <end position="268"/>
    </location>
</feature>
<reference evidence="3" key="2">
    <citation type="submission" date="2013-07" db="EMBL/GenBank/DDBJ databases">
        <authorList>
            <consortium name="The Broad Institute Genome Sequencing Platform"/>
            <person name="Cuomo C."/>
            <person name="Litvintseva A."/>
            <person name="Chen Y."/>
            <person name="Heitman J."/>
            <person name="Sun S."/>
            <person name="Springer D."/>
            <person name="Dromer F."/>
            <person name="Young S.K."/>
            <person name="Zeng Q."/>
            <person name="Gargeya S."/>
            <person name="Fitzgerald M."/>
            <person name="Abouelleil A."/>
            <person name="Alvarado L."/>
            <person name="Berlin A.M."/>
            <person name="Chapman S.B."/>
            <person name="Dewar J."/>
            <person name="Goldberg J."/>
            <person name="Griggs A."/>
            <person name="Gujja S."/>
            <person name="Hansen M."/>
            <person name="Howarth C."/>
            <person name="Imamovic A."/>
            <person name="Larimer J."/>
            <person name="McCowan C."/>
            <person name="Murphy C."/>
            <person name="Pearson M."/>
            <person name="Priest M."/>
            <person name="Roberts A."/>
            <person name="Saif S."/>
            <person name="Shea T."/>
            <person name="Sykes S."/>
            <person name="Wortman J."/>
            <person name="Nusbaum C."/>
            <person name="Birren B."/>
        </authorList>
    </citation>
    <scope>NUCLEOTIDE SEQUENCE</scope>
    <source>
        <strain evidence="3">CBS 10117</strain>
    </source>
</reference>
<gene>
    <name evidence="2" type="ORF">I303_04078</name>
    <name evidence="3" type="ORF">I303_104059</name>
</gene>
<reference evidence="2" key="1">
    <citation type="submission" date="2013-07" db="EMBL/GenBank/DDBJ databases">
        <title>The Genome Sequence of Cryptococcus dejecticola CBS10117.</title>
        <authorList>
            <consortium name="The Broad Institute Genome Sequencing Platform"/>
            <person name="Cuomo C."/>
            <person name="Litvintseva A."/>
            <person name="Chen Y."/>
            <person name="Heitman J."/>
            <person name="Sun S."/>
            <person name="Springer D."/>
            <person name="Dromer F."/>
            <person name="Young S.K."/>
            <person name="Zeng Q."/>
            <person name="Gargeya S."/>
            <person name="Fitzgerald M."/>
            <person name="Abouelleil A."/>
            <person name="Alvarado L."/>
            <person name="Berlin A.M."/>
            <person name="Chapman S.B."/>
            <person name="Dewar J."/>
            <person name="Goldberg J."/>
            <person name="Griggs A."/>
            <person name="Gujja S."/>
            <person name="Hansen M."/>
            <person name="Howarth C."/>
            <person name="Imamovic A."/>
            <person name="Larimer J."/>
            <person name="McCowan C."/>
            <person name="Murphy C."/>
            <person name="Pearson M."/>
            <person name="Priest M."/>
            <person name="Roberts A."/>
            <person name="Saif S."/>
            <person name="Shea T."/>
            <person name="Sykes S."/>
            <person name="Wortman J."/>
            <person name="Nusbaum C."/>
            <person name="Birren B."/>
        </authorList>
    </citation>
    <scope>NUCLEOTIDE SEQUENCE [LARGE SCALE GENOMIC DNA]</scope>
    <source>
        <strain evidence="2">CBS 10117</strain>
    </source>
</reference>
<dbReference type="OrthoDB" id="3365310at2759"/>
<dbReference type="VEuPathDB" id="FungiDB:I303_04078"/>
<name>A0A1A6A8G5_9TREE</name>
<evidence type="ECO:0000256" key="1">
    <source>
        <dbReference type="SAM" id="MobiDB-lite"/>
    </source>
</evidence>
<evidence type="ECO:0000313" key="3">
    <source>
        <dbReference type="EMBL" id="WWC61475.1"/>
    </source>
</evidence>
<reference evidence="3" key="3">
    <citation type="submission" date="2024-02" db="EMBL/GenBank/DDBJ databases">
        <title>Comparative genomics of Cryptococcus and Kwoniella reveals pathogenesis evolution and contrasting modes of karyotype evolution via chromosome fusion or intercentromeric recombination.</title>
        <authorList>
            <person name="Coelho M.A."/>
            <person name="David-Palma M."/>
            <person name="Shea T."/>
            <person name="Bowers K."/>
            <person name="McGinley-Smith S."/>
            <person name="Mohammad A.W."/>
            <person name="Gnirke A."/>
            <person name="Yurkov A.M."/>
            <person name="Nowrousian M."/>
            <person name="Sun S."/>
            <person name="Cuomo C.A."/>
            <person name="Heitman J."/>
        </authorList>
    </citation>
    <scope>NUCLEOTIDE SEQUENCE</scope>
    <source>
        <strain evidence="3">CBS 10117</strain>
    </source>
</reference>
<dbReference type="GeneID" id="28967777"/>
<dbReference type="RefSeq" id="XP_018264196.1">
    <property type="nucleotide sequence ID" value="XM_018407388.1"/>
</dbReference>
<sequence>MPLLTSRARHILQPLKPLTLSIGFSFVVPLRLFGSTTNATDRTKVHCTRRLVRQPSPAASRESPYPIVFLRMRGIEGLEEDAEWVDWASMFSEKGYTSVEIDISSPSPSPSSDPASESANGSISVPSTDTSTSTSAEDISTLKPMVNLLASEIRLLAIPFPPILVAFGGSTILAQAFIEDNPSSGLILINPAEDTDPRSEKQQIQTRLKYPTFTYEPHFPILVLSDQAGLRRLSVTNRLVREYGQLPPSAEDHQQEQEKKGWFGGFGGGSSRSKGIEIGVLDELTSPSGLNEKGRIEVERWMDRQGF</sequence>
<feature type="compositionally biased region" description="Basic and acidic residues" evidence="1">
    <location>
        <begin position="250"/>
        <end position="261"/>
    </location>
</feature>
<feature type="region of interest" description="Disordered" evidence="1">
    <location>
        <begin position="101"/>
        <end position="137"/>
    </location>
</feature>
<proteinExistence type="predicted"/>
<dbReference type="KEGG" id="kdj:28967777"/>
<keyword evidence="4" id="KW-1185">Reference proteome</keyword>
<dbReference type="Proteomes" id="UP000078595">
    <property type="component" value="Chromosome 4"/>
</dbReference>
<organism evidence="2">
    <name type="scientific">Kwoniella dejecticola CBS 10117</name>
    <dbReference type="NCBI Taxonomy" id="1296121"/>
    <lineage>
        <taxon>Eukaryota</taxon>
        <taxon>Fungi</taxon>
        <taxon>Dikarya</taxon>
        <taxon>Basidiomycota</taxon>
        <taxon>Agaricomycotina</taxon>
        <taxon>Tremellomycetes</taxon>
        <taxon>Tremellales</taxon>
        <taxon>Cryptococcaceae</taxon>
        <taxon>Kwoniella</taxon>
    </lineage>
</organism>
<evidence type="ECO:0000313" key="2">
    <source>
        <dbReference type="EMBL" id="OBR86354.1"/>
    </source>
</evidence>
<evidence type="ECO:0000313" key="4">
    <source>
        <dbReference type="Proteomes" id="UP000078595"/>
    </source>
</evidence>